<dbReference type="SUPFAM" id="SSF49599">
    <property type="entry name" value="TRAF domain-like"/>
    <property type="match status" value="3"/>
</dbReference>
<keyword evidence="5" id="KW-0677">Repeat</keyword>
<keyword evidence="6 8" id="KW-0863">Zinc-finger</keyword>
<dbReference type="EMBL" id="JAVFKY010000006">
    <property type="protein sequence ID" value="KAK5574882.1"/>
    <property type="molecule type" value="Genomic_DNA"/>
</dbReference>
<protein>
    <recommendedName>
        <fullName evidence="14">TNF receptor-associated factor family protein</fullName>
    </recommendedName>
</protein>
<comment type="subcellular location">
    <subcellularLocation>
        <location evidence="2">Cytoplasm</location>
    </subcellularLocation>
</comment>
<dbReference type="InterPro" id="IPR002083">
    <property type="entry name" value="MATH/TRAF_dom"/>
</dbReference>
<organism evidence="12 13">
    <name type="scientific">Dictyostelium firmibasis</name>
    <dbReference type="NCBI Taxonomy" id="79012"/>
    <lineage>
        <taxon>Eukaryota</taxon>
        <taxon>Amoebozoa</taxon>
        <taxon>Evosea</taxon>
        <taxon>Eumycetozoa</taxon>
        <taxon>Dictyostelia</taxon>
        <taxon>Dictyosteliales</taxon>
        <taxon>Dictyosteliaceae</taxon>
        <taxon>Dictyostelium</taxon>
    </lineage>
</organism>
<feature type="domain" description="TRAF-type" evidence="11">
    <location>
        <begin position="133"/>
        <end position="179"/>
    </location>
</feature>
<feature type="coiled-coil region" evidence="9">
    <location>
        <begin position="266"/>
        <end position="307"/>
    </location>
</feature>
<dbReference type="InterPro" id="IPR008974">
    <property type="entry name" value="TRAF-like"/>
</dbReference>
<evidence type="ECO:0000256" key="1">
    <source>
        <dbReference type="ARBA" id="ARBA00003051"/>
    </source>
</evidence>
<proteinExistence type="predicted"/>
<evidence type="ECO:0000313" key="13">
    <source>
        <dbReference type="Proteomes" id="UP001344447"/>
    </source>
</evidence>
<evidence type="ECO:0000259" key="11">
    <source>
        <dbReference type="PROSITE" id="PS50145"/>
    </source>
</evidence>
<name>A0AAN7YTG3_9MYCE</name>
<keyword evidence="4 8" id="KW-0479">Metal-binding</keyword>
<gene>
    <name evidence="12" type="ORF">RB653_010136</name>
</gene>
<dbReference type="Proteomes" id="UP001344447">
    <property type="component" value="Unassembled WGS sequence"/>
</dbReference>
<keyword evidence="9" id="KW-0175">Coiled coil</keyword>
<dbReference type="SMART" id="SM00061">
    <property type="entry name" value="MATH"/>
    <property type="match status" value="1"/>
</dbReference>
<accession>A0AAN7YTG3</accession>
<feature type="zinc finger region" description="TRAF-type" evidence="8">
    <location>
        <begin position="188"/>
        <end position="249"/>
    </location>
</feature>
<dbReference type="GO" id="GO:0005737">
    <property type="term" value="C:cytoplasm"/>
    <property type="evidence" value="ECO:0007669"/>
    <property type="project" value="UniProtKB-SubCell"/>
</dbReference>
<dbReference type="GO" id="GO:0008270">
    <property type="term" value="F:zinc ion binding"/>
    <property type="evidence" value="ECO:0007669"/>
    <property type="project" value="UniProtKB-KW"/>
</dbReference>
<dbReference type="InterPro" id="IPR013083">
    <property type="entry name" value="Znf_RING/FYVE/PHD"/>
</dbReference>
<evidence type="ECO:0000256" key="9">
    <source>
        <dbReference type="SAM" id="Coils"/>
    </source>
</evidence>
<evidence type="ECO:0000256" key="2">
    <source>
        <dbReference type="ARBA" id="ARBA00004496"/>
    </source>
</evidence>
<evidence type="ECO:0000256" key="4">
    <source>
        <dbReference type="ARBA" id="ARBA00022723"/>
    </source>
</evidence>
<dbReference type="SUPFAM" id="SSF57850">
    <property type="entry name" value="RING/U-box"/>
    <property type="match status" value="1"/>
</dbReference>
<dbReference type="Pfam" id="PF02176">
    <property type="entry name" value="zf-TRAF"/>
    <property type="match status" value="1"/>
</dbReference>
<evidence type="ECO:0008006" key="14">
    <source>
        <dbReference type="Google" id="ProtNLM"/>
    </source>
</evidence>
<feature type="coiled-coil region" evidence="9">
    <location>
        <begin position="152"/>
        <end position="179"/>
    </location>
</feature>
<feature type="zinc finger region" description="TRAF-type" evidence="8">
    <location>
        <begin position="133"/>
        <end position="179"/>
    </location>
</feature>
<dbReference type="PROSITE" id="PS50145">
    <property type="entry name" value="ZF_TRAF"/>
    <property type="match status" value="2"/>
</dbReference>
<dbReference type="PANTHER" id="PTHR10131:SF150">
    <property type="entry name" value="TNF RECEPTOR-ASSOCIATED FACTOR FAMILY PROTEIN DDB_G0272340"/>
    <property type="match status" value="1"/>
</dbReference>
<keyword evidence="13" id="KW-1185">Reference proteome</keyword>
<evidence type="ECO:0000256" key="8">
    <source>
        <dbReference type="PROSITE-ProRule" id="PRU00207"/>
    </source>
</evidence>
<dbReference type="AlphaFoldDB" id="A0AAN7YTG3"/>
<dbReference type="CDD" id="cd00121">
    <property type="entry name" value="MATH"/>
    <property type="match status" value="1"/>
</dbReference>
<feature type="domain" description="MATH" evidence="10">
    <location>
        <begin position="310"/>
        <end position="436"/>
    </location>
</feature>
<keyword evidence="3" id="KW-0963">Cytoplasm</keyword>
<dbReference type="Pfam" id="PF22486">
    <property type="entry name" value="MATH_2"/>
    <property type="match status" value="1"/>
</dbReference>
<dbReference type="PANTHER" id="PTHR10131">
    <property type="entry name" value="TNF RECEPTOR ASSOCIATED FACTOR"/>
    <property type="match status" value="1"/>
</dbReference>
<dbReference type="Gene3D" id="2.60.210.10">
    <property type="entry name" value="Apoptosis, Tumor Necrosis Factor Receptor Associated Protein 2, Chain A"/>
    <property type="match status" value="1"/>
</dbReference>
<dbReference type="Gene3D" id="3.30.40.10">
    <property type="entry name" value="Zinc/RING finger domain, C3HC4 (zinc finger)"/>
    <property type="match status" value="3"/>
</dbReference>
<evidence type="ECO:0000313" key="12">
    <source>
        <dbReference type="EMBL" id="KAK5574882.1"/>
    </source>
</evidence>
<evidence type="ECO:0000256" key="6">
    <source>
        <dbReference type="ARBA" id="ARBA00022771"/>
    </source>
</evidence>
<evidence type="ECO:0000256" key="5">
    <source>
        <dbReference type="ARBA" id="ARBA00022737"/>
    </source>
</evidence>
<sequence length="448" mass="52835">MATISELNITPIKFTINDLIVDPVSLSENFNCPICEECIMDVNKCEALQCKEGHVHCRLCWVKSLESKKECMTCRTRVSSVDSLSKNIYLQKEFRNKKIFCPNLFKILMSGKIEIDEKYGCKEILKIDELEGHIKECQFQFIECPNDKECKTRLRKNQLEEHEEKCKKLKSECEFCGEKGLVIDDIKVHYSECEKYPIKCPQNCNSPIFNCTIERGRIKYHIENECPFTMIQCKYREAGCLLEFPRSELADHMKLIDHSKYMEATINQHICKFEKSEKEYKKLELEYNRLKDDFKVLQSELKVIRELKFNYQNKWVITNWSQKLQDYPKPKSIESPEFMVGNLKFKIQFYPNGGLSDESKDFLSIYLYKFDDQTPSKVQFSFELLNKDFTRNRKLSSTNIFHTENKWGWRSFINNSLVTPQTGFVIQNSVTLNINIEILPEDKEVFTS</sequence>
<keyword evidence="7 8" id="KW-0862">Zinc</keyword>
<dbReference type="PROSITE" id="PS50144">
    <property type="entry name" value="MATH"/>
    <property type="match status" value="1"/>
</dbReference>
<evidence type="ECO:0000259" key="10">
    <source>
        <dbReference type="PROSITE" id="PS50144"/>
    </source>
</evidence>
<evidence type="ECO:0000256" key="3">
    <source>
        <dbReference type="ARBA" id="ARBA00022490"/>
    </source>
</evidence>
<dbReference type="InterPro" id="IPR001293">
    <property type="entry name" value="Znf_TRAF"/>
</dbReference>
<comment type="caution">
    <text evidence="12">The sequence shown here is derived from an EMBL/GenBank/DDBJ whole genome shotgun (WGS) entry which is preliminary data.</text>
</comment>
<evidence type="ECO:0000256" key="7">
    <source>
        <dbReference type="ARBA" id="ARBA00022833"/>
    </source>
</evidence>
<reference evidence="12 13" key="1">
    <citation type="submission" date="2023-11" db="EMBL/GenBank/DDBJ databases">
        <title>Dfirmibasis_genome.</title>
        <authorList>
            <person name="Edelbroek B."/>
            <person name="Kjellin J."/>
            <person name="Jerlstrom-Hultqvist J."/>
            <person name="Soderbom F."/>
        </authorList>
    </citation>
    <scope>NUCLEOTIDE SEQUENCE [LARGE SCALE GENOMIC DNA]</scope>
    <source>
        <strain evidence="12 13">TNS-C-14</strain>
    </source>
</reference>
<comment type="function">
    <text evidence="1">Probable adapter protein and signal transducer that links members of the tumor necrosis factor receptor family to different signaling pathways by association with the receptor cytoplasmic domain and kinases.</text>
</comment>
<feature type="domain" description="TRAF-type" evidence="11">
    <location>
        <begin position="188"/>
        <end position="249"/>
    </location>
</feature>